<evidence type="ECO:0000256" key="2">
    <source>
        <dbReference type="ARBA" id="ARBA00022840"/>
    </source>
</evidence>
<dbReference type="PANTHER" id="PTHR43850">
    <property type="entry name" value="ABC TRANSPORTER ATP-BINDING PROTEIN MA_4021-RELATED"/>
    <property type="match status" value="1"/>
</dbReference>
<evidence type="ECO:0000259" key="3">
    <source>
        <dbReference type="PROSITE" id="PS50893"/>
    </source>
</evidence>
<keyword evidence="5" id="KW-1185">Reference proteome</keyword>
<dbReference type="GO" id="GO:0016887">
    <property type="term" value="F:ATP hydrolysis activity"/>
    <property type="evidence" value="ECO:0007669"/>
    <property type="project" value="InterPro"/>
</dbReference>
<feature type="domain" description="ABC transporter" evidence="3">
    <location>
        <begin position="1"/>
        <end position="206"/>
    </location>
</feature>
<dbReference type="EMBL" id="CP029289">
    <property type="protein sequence ID" value="AWR94171.1"/>
    <property type="molecule type" value="Genomic_DNA"/>
</dbReference>
<organism evidence="4 5">
    <name type="scientific">Acidianus brierleyi</name>
    <dbReference type="NCBI Taxonomy" id="41673"/>
    <lineage>
        <taxon>Archaea</taxon>
        <taxon>Thermoproteota</taxon>
        <taxon>Thermoprotei</taxon>
        <taxon>Sulfolobales</taxon>
        <taxon>Sulfolobaceae</taxon>
        <taxon>Acidianus</taxon>
    </lineage>
</organism>
<evidence type="ECO:0000313" key="5">
    <source>
        <dbReference type="Proteomes" id="UP000248044"/>
    </source>
</evidence>
<name>A0A2U9IDR3_9CREN</name>
<gene>
    <name evidence="4" type="ORF">DFR85_05760</name>
</gene>
<dbReference type="InterPro" id="IPR027417">
    <property type="entry name" value="P-loop_NTPase"/>
</dbReference>
<proteinExistence type="predicted"/>
<dbReference type="Proteomes" id="UP000248044">
    <property type="component" value="Chromosome"/>
</dbReference>
<dbReference type="SUPFAM" id="SSF52540">
    <property type="entry name" value="P-loop containing nucleoside triphosphate hydrolases"/>
    <property type="match status" value="1"/>
</dbReference>
<evidence type="ECO:0000313" key="4">
    <source>
        <dbReference type="EMBL" id="AWR94171.1"/>
    </source>
</evidence>
<dbReference type="OrthoDB" id="24644at2157"/>
<dbReference type="InterPro" id="IPR003439">
    <property type="entry name" value="ABC_transporter-like_ATP-bd"/>
</dbReference>
<dbReference type="RefSeq" id="WP_110270052.1">
    <property type="nucleotide sequence ID" value="NZ_CP029289.2"/>
</dbReference>
<dbReference type="Gene3D" id="3.40.50.300">
    <property type="entry name" value="P-loop containing nucleotide triphosphate hydrolases"/>
    <property type="match status" value="1"/>
</dbReference>
<accession>A0A2U9IDR3</accession>
<dbReference type="AlphaFoldDB" id="A0A2U9IDR3"/>
<sequence length="220" mass="24835">MLIKGLNVKILNKEILKEINLEINKGINLILGPNGSGKTTLLRTIIGMIKPSGGEIVVNEDKSYVPAEFFEVQMKVIDVLLSGGKYTLERYKRYIQFLNVERYLNRDFSTLSTGEKKIVLITKALSEGNLVIMDEPTSGLDMRNSIIIMKVIKKIKDKTFLITTHDVNMIQIADNVILIKGGKIVFQGNPKDVTEDILSELYEIPIKKYEINGEVFFKAI</sequence>
<dbReference type="Pfam" id="PF00005">
    <property type="entry name" value="ABC_tran"/>
    <property type="match status" value="1"/>
</dbReference>
<keyword evidence="1" id="KW-0547">Nucleotide-binding</keyword>
<dbReference type="SMART" id="SM00382">
    <property type="entry name" value="AAA"/>
    <property type="match status" value="1"/>
</dbReference>
<dbReference type="GeneID" id="36831642"/>
<keyword evidence="2 4" id="KW-0067">ATP-binding</keyword>
<dbReference type="KEGG" id="abri:DFR85_05760"/>
<dbReference type="GO" id="GO:0005524">
    <property type="term" value="F:ATP binding"/>
    <property type="evidence" value="ECO:0007669"/>
    <property type="project" value="UniProtKB-KW"/>
</dbReference>
<protein>
    <submittedName>
        <fullName evidence="4">Iron ABC transporter ATP-binding protein</fullName>
    </submittedName>
</protein>
<evidence type="ECO:0000256" key="1">
    <source>
        <dbReference type="ARBA" id="ARBA00022741"/>
    </source>
</evidence>
<dbReference type="PANTHER" id="PTHR43850:SF2">
    <property type="entry name" value="ABC TRANSPORTER ATP-BINDING PROTEIN MA_4021-RELATED"/>
    <property type="match status" value="1"/>
</dbReference>
<dbReference type="PROSITE" id="PS50893">
    <property type="entry name" value="ABC_TRANSPORTER_2"/>
    <property type="match status" value="1"/>
</dbReference>
<reference evidence="4 5" key="1">
    <citation type="submission" date="2018-05" db="EMBL/GenBank/DDBJ databases">
        <title>Complete Genome Sequences of Extremely Thermoacidophilic, Metal-Mobilizing Type-Strain Members of the Archaeal Family Sulfolobaceae: Acidianus brierleyi DSM-1651T, Acidianus sulfidivorans DSM-18786T, Metallosphaera hakonensis DSM-7519T, and Metallosphaera prunae DSM-10039T.</title>
        <authorList>
            <person name="Counts J.A."/>
            <person name="Kelly R.M."/>
        </authorList>
    </citation>
    <scope>NUCLEOTIDE SEQUENCE [LARGE SCALE GENOMIC DNA]</scope>
    <source>
        <strain evidence="4 5">DSM 1651</strain>
    </source>
</reference>
<dbReference type="InterPro" id="IPR003593">
    <property type="entry name" value="AAA+_ATPase"/>
</dbReference>